<keyword evidence="3" id="KW-0175">Coiled coil</keyword>
<feature type="region of interest" description="Disordered" evidence="8">
    <location>
        <begin position="1"/>
        <end position="50"/>
    </location>
</feature>
<dbReference type="CDD" id="cd04178">
    <property type="entry name" value="Nucleostemin_like"/>
    <property type="match status" value="1"/>
</dbReference>
<evidence type="ECO:0000259" key="9">
    <source>
        <dbReference type="PROSITE" id="PS51721"/>
    </source>
</evidence>
<dbReference type="PANTHER" id="PTHR11089:SF30">
    <property type="entry name" value="GUANINE NUCLEOTIDE-BINDING PROTEIN-LIKE 3 HOMOLOG"/>
    <property type="match status" value="1"/>
</dbReference>
<evidence type="ECO:0000256" key="7">
    <source>
        <dbReference type="ARBA" id="ARBA00069022"/>
    </source>
</evidence>
<feature type="region of interest" description="Disordered" evidence="8">
    <location>
        <begin position="479"/>
        <end position="528"/>
    </location>
</feature>
<evidence type="ECO:0000256" key="2">
    <source>
        <dbReference type="ARBA" id="ARBA00022741"/>
    </source>
</evidence>
<sequence>MALKRLKTKKSKRLTGRLKHKIEKKVRDHNKKERRAAKKNPKKGSKKQKLIQIPNICPFKDDILKEVEEAKQRQEAERLARREAFKVEREQSKFKTLETLAEDADMRSTVHGILHENDAQDADEKKYKNAVTKEQSLKQYFKEFRKVIENADVVLEVVDARDPLGTRCNEVERAVRGAPGNKRLVLVLNKADLVPRENLNNWIKYFRRSGPVTAFKASTQDQANRLGRRKLREMKTEKAMQGSVCIGAELLMSMLGNYCRNQGIKTSIRVGVVGIPNVGKSSIINSLTRGRSCMVGSTPGVTKSMQEVELDSKIKLIDCPGIVFTSGSENSHAVLKNAQRVGDVKDPFTIAESVLKRASKDYFCTMYDITSYETFEEFFAKKAARMGKFLKKGVPDVVAAARSVLNDWNTGKIKYCTQPPEVQEAQSVHISASIVHSEAREFDVDNFESMETEILEHCAVKTDDIMEITSTGPLEIRQPREEEDSASKAAASLIINEKEKPAKGRKRKLDEEKEKVDPSLLLDENQSLNKGIKQLQKQKKKQNVRNEKKISKITDVLDNFSLGSSSKAEKYDFDKDYVIE</sequence>
<dbReference type="InterPro" id="IPR006073">
    <property type="entry name" value="GTP-bd"/>
</dbReference>
<keyword evidence="4" id="KW-0342">GTP-binding</keyword>
<dbReference type="RefSeq" id="XP_016985012.1">
    <property type="nucleotide sequence ID" value="XM_017129523.1"/>
</dbReference>
<keyword evidence="5" id="KW-0539">Nucleus</keyword>
<dbReference type="OrthoDB" id="444945at2759"/>
<dbReference type="InterPro" id="IPR014813">
    <property type="entry name" value="Gnl3_N_dom"/>
</dbReference>
<comment type="subcellular location">
    <subcellularLocation>
        <location evidence="1">Nucleus</location>
        <location evidence="1">Nucleolus</location>
    </subcellularLocation>
</comment>
<dbReference type="FunFam" id="3.40.50.300:FF:000571">
    <property type="entry name" value="Guanine nucleotide-binding protein-like NSN1"/>
    <property type="match status" value="1"/>
</dbReference>
<evidence type="ECO:0000313" key="12">
    <source>
        <dbReference type="RefSeq" id="XP_016985012.1"/>
    </source>
</evidence>
<feature type="compositionally biased region" description="Basic and acidic residues" evidence="8">
    <location>
        <begin position="496"/>
        <end position="517"/>
    </location>
</feature>
<evidence type="ECO:0000256" key="4">
    <source>
        <dbReference type="ARBA" id="ARBA00023134"/>
    </source>
</evidence>
<feature type="compositionally biased region" description="Basic residues" evidence="8">
    <location>
        <begin position="1"/>
        <end position="49"/>
    </location>
</feature>
<dbReference type="InterPro" id="IPR023179">
    <property type="entry name" value="GTP-bd_ortho_bundle_sf"/>
</dbReference>
<dbReference type="PRINTS" id="PR00326">
    <property type="entry name" value="GTP1OBG"/>
</dbReference>
<dbReference type="PANTHER" id="PTHR11089">
    <property type="entry name" value="GTP-BINDING PROTEIN-RELATED"/>
    <property type="match status" value="1"/>
</dbReference>
<dbReference type="Pfam" id="PF01926">
    <property type="entry name" value="MMR_HSR1"/>
    <property type="match status" value="1"/>
</dbReference>
<keyword evidence="11" id="KW-1185">Reference proteome</keyword>
<reference evidence="12" key="2">
    <citation type="submission" date="2025-04" db="UniProtKB">
        <authorList>
            <consortium name="RefSeq"/>
        </authorList>
    </citation>
    <scope>IDENTIFICATION</scope>
</reference>
<gene>
    <name evidence="12" type="primary">LOC108048699</name>
    <name evidence="10" type="synonym">108048699</name>
</gene>
<feature type="domain" description="CP-type G" evidence="9">
    <location>
        <begin position="141"/>
        <end position="325"/>
    </location>
</feature>
<dbReference type="Gene3D" id="1.10.1580.10">
    <property type="match status" value="1"/>
</dbReference>
<comment type="function">
    <text evidence="6">May play a role in regulating cellular proliferation.</text>
</comment>
<keyword evidence="2" id="KW-0547">Nucleotide-binding</keyword>
<dbReference type="GO" id="GO:0005525">
    <property type="term" value="F:GTP binding"/>
    <property type="evidence" value="ECO:0007669"/>
    <property type="project" value="UniProtKB-KW"/>
</dbReference>
<organism evidence="12">
    <name type="scientific">Drosophila rhopaloa</name>
    <name type="common">Fruit fly</name>
    <dbReference type="NCBI Taxonomy" id="1041015"/>
    <lineage>
        <taxon>Eukaryota</taxon>
        <taxon>Metazoa</taxon>
        <taxon>Ecdysozoa</taxon>
        <taxon>Arthropoda</taxon>
        <taxon>Hexapoda</taxon>
        <taxon>Insecta</taxon>
        <taxon>Pterygota</taxon>
        <taxon>Neoptera</taxon>
        <taxon>Endopterygota</taxon>
        <taxon>Diptera</taxon>
        <taxon>Brachycera</taxon>
        <taxon>Muscomorpha</taxon>
        <taxon>Ephydroidea</taxon>
        <taxon>Drosophilidae</taxon>
        <taxon>Drosophila</taxon>
        <taxon>Sophophora</taxon>
    </lineage>
</organism>
<evidence type="ECO:0000256" key="5">
    <source>
        <dbReference type="ARBA" id="ARBA00023242"/>
    </source>
</evidence>
<accession>A0A6P4F3Q8</accession>
<evidence type="ECO:0000256" key="6">
    <source>
        <dbReference type="ARBA" id="ARBA00059892"/>
    </source>
</evidence>
<proteinExistence type="predicted"/>
<dbReference type="GeneID" id="108048699"/>
<dbReference type="Proteomes" id="UP001652680">
    <property type="component" value="Unassembled WGS sequence"/>
</dbReference>
<dbReference type="GO" id="GO:0050793">
    <property type="term" value="P:regulation of developmental process"/>
    <property type="evidence" value="ECO:0007669"/>
    <property type="project" value="UniProtKB-ARBA"/>
</dbReference>
<dbReference type="Gene3D" id="3.40.50.300">
    <property type="entry name" value="P-loop containing nucleotide triphosphate hydrolases"/>
    <property type="match status" value="1"/>
</dbReference>
<dbReference type="InterPro" id="IPR050755">
    <property type="entry name" value="TRAFAC_YlqF/YawG_RiboMat"/>
</dbReference>
<evidence type="ECO:0000256" key="1">
    <source>
        <dbReference type="ARBA" id="ARBA00004604"/>
    </source>
</evidence>
<dbReference type="InterPro" id="IPR027417">
    <property type="entry name" value="P-loop_NTPase"/>
</dbReference>
<evidence type="ECO:0000256" key="8">
    <source>
        <dbReference type="SAM" id="MobiDB-lite"/>
    </source>
</evidence>
<protein>
    <recommendedName>
        <fullName evidence="7">Guanine nucleotide-binding protein-like 3 homolog</fullName>
    </recommendedName>
</protein>
<reference evidence="10" key="3">
    <citation type="submission" date="2025-05" db="UniProtKB">
        <authorList>
            <consortium name="EnsemblMetazoa"/>
        </authorList>
    </citation>
    <scope>IDENTIFICATION</scope>
</reference>
<dbReference type="GO" id="GO:0051239">
    <property type="term" value="P:regulation of multicellular organismal process"/>
    <property type="evidence" value="ECO:0007669"/>
    <property type="project" value="UniProtKB-ARBA"/>
</dbReference>
<dbReference type="OMA" id="NWIKYFR"/>
<dbReference type="Pfam" id="PF08701">
    <property type="entry name" value="GN3L_Grn1"/>
    <property type="match status" value="1"/>
</dbReference>
<dbReference type="CTD" id="42060"/>
<evidence type="ECO:0000256" key="3">
    <source>
        <dbReference type="ARBA" id="ARBA00023054"/>
    </source>
</evidence>
<name>A0A6P4F3Q8_DRORH</name>
<dbReference type="AlphaFoldDB" id="A0A6P4F3Q8"/>
<dbReference type="PROSITE" id="PS51721">
    <property type="entry name" value="G_CP"/>
    <property type="match status" value="1"/>
</dbReference>
<evidence type="ECO:0000313" key="11">
    <source>
        <dbReference type="Proteomes" id="UP001652680"/>
    </source>
</evidence>
<dbReference type="CDD" id="cd00882">
    <property type="entry name" value="Ras_like_GTPase"/>
    <property type="match status" value="1"/>
</dbReference>
<reference evidence="11" key="1">
    <citation type="journal article" date="2021" name="Elife">
        <title>Highly contiguous assemblies of 101 drosophilid genomes.</title>
        <authorList>
            <person name="Kim B.Y."/>
            <person name="Wang J.R."/>
            <person name="Miller D.E."/>
            <person name="Barmina O."/>
            <person name="Delaney E."/>
            <person name="Thompson A."/>
            <person name="Comeault A.A."/>
            <person name="Peede D."/>
            <person name="D'Agostino E.R."/>
            <person name="Pelaez J."/>
            <person name="Aguilar J.M."/>
            <person name="Haji D."/>
            <person name="Matsunaga T."/>
            <person name="Armstrong E.E."/>
            <person name="Zych M."/>
            <person name="Ogawa Y."/>
            <person name="Stamenkovic-Radak M."/>
            <person name="Jelic M."/>
            <person name="Veselinovic M.S."/>
            <person name="Tanaskovic M."/>
            <person name="Eric P."/>
            <person name="Gao J.J."/>
            <person name="Katoh T.K."/>
            <person name="Toda M.J."/>
            <person name="Watabe H."/>
            <person name="Watada M."/>
            <person name="Davis J.S."/>
            <person name="Moyle L.C."/>
            <person name="Manoli G."/>
            <person name="Bertolini E."/>
            <person name="Kostal V."/>
            <person name="Hawley R.S."/>
            <person name="Takahashi A."/>
            <person name="Jones C.D."/>
            <person name="Price D.K."/>
            <person name="Whiteman N."/>
            <person name="Kopp A."/>
            <person name="Matute D.R."/>
            <person name="Petrov D.A."/>
        </authorList>
    </citation>
    <scope>NUCLEOTIDE SEQUENCE [LARGE SCALE GENOMIC DNA]</scope>
</reference>
<dbReference type="GO" id="GO:0005730">
    <property type="term" value="C:nucleolus"/>
    <property type="evidence" value="ECO:0007669"/>
    <property type="project" value="UniProtKB-SubCell"/>
</dbReference>
<dbReference type="SUPFAM" id="SSF52540">
    <property type="entry name" value="P-loop containing nucleoside triphosphate hydrolases"/>
    <property type="match status" value="1"/>
</dbReference>
<evidence type="ECO:0000313" key="10">
    <source>
        <dbReference type="EnsemblMetazoa" id="XP_016985012.1"/>
    </source>
</evidence>
<dbReference type="FunFam" id="1.10.1580.10:FF:000002">
    <property type="entry name" value="Guanine nucleotide-binding protein-like 3 (nucleolar)-like"/>
    <property type="match status" value="1"/>
</dbReference>
<dbReference type="InterPro" id="IPR030378">
    <property type="entry name" value="G_CP_dom"/>
</dbReference>
<dbReference type="EnsemblMetazoa" id="XM_017129523.1">
    <property type="protein sequence ID" value="XP_016985012.1"/>
    <property type="gene ID" value="LOC108048699"/>
</dbReference>